<dbReference type="Proteomes" id="UP000249808">
    <property type="component" value="Unassembled WGS sequence"/>
</dbReference>
<dbReference type="InterPro" id="IPR003718">
    <property type="entry name" value="OsmC/Ohr_fam"/>
</dbReference>
<evidence type="ECO:0000256" key="1">
    <source>
        <dbReference type="ARBA" id="ARBA00007378"/>
    </source>
</evidence>
<dbReference type="NCBIfam" id="TIGR03561">
    <property type="entry name" value="organ_hyd_perox"/>
    <property type="match status" value="1"/>
</dbReference>
<dbReference type="EMBL" id="PZJH01000003">
    <property type="protein sequence ID" value="RAK44639.1"/>
    <property type="molecule type" value="Genomic_DNA"/>
</dbReference>
<dbReference type="RefSeq" id="WP_111715993.1">
    <property type="nucleotide sequence ID" value="NZ_CP073819.1"/>
</dbReference>
<dbReference type="PANTHER" id="PTHR33797">
    <property type="entry name" value="ORGANIC HYDROPEROXIDE RESISTANCE PROTEIN-LIKE"/>
    <property type="match status" value="1"/>
</dbReference>
<dbReference type="Gene3D" id="3.30.300.20">
    <property type="match status" value="1"/>
</dbReference>
<dbReference type="PANTHER" id="PTHR33797:SF2">
    <property type="entry name" value="ORGANIC HYDROPEROXIDE RESISTANCE PROTEIN-LIKE"/>
    <property type="match status" value="1"/>
</dbReference>
<dbReference type="Gene3D" id="2.20.25.10">
    <property type="match status" value="1"/>
</dbReference>
<proteinExistence type="inferred from homology"/>
<evidence type="ECO:0000313" key="3">
    <source>
        <dbReference type="Proteomes" id="UP000249808"/>
    </source>
</evidence>
<dbReference type="SUPFAM" id="SSF82784">
    <property type="entry name" value="OsmC-like"/>
    <property type="match status" value="1"/>
</dbReference>
<evidence type="ECO:0000313" key="2">
    <source>
        <dbReference type="EMBL" id="RAK44639.1"/>
    </source>
</evidence>
<dbReference type="InterPro" id="IPR036102">
    <property type="entry name" value="OsmC/Ohrsf"/>
</dbReference>
<organism evidence="2 3">
    <name type="scientific">Macrococcus epidermidis</name>
    <dbReference type="NCBI Taxonomy" id="1902580"/>
    <lineage>
        <taxon>Bacteria</taxon>
        <taxon>Bacillati</taxon>
        <taxon>Bacillota</taxon>
        <taxon>Bacilli</taxon>
        <taxon>Bacillales</taxon>
        <taxon>Staphylococcaceae</taxon>
        <taxon>Macrococcus</taxon>
    </lineage>
</organism>
<protein>
    <submittedName>
        <fullName evidence="2">Osmotically inducible protein C</fullName>
    </submittedName>
</protein>
<keyword evidence="3" id="KW-1185">Reference proteome</keyword>
<dbReference type="AlphaFoldDB" id="A0A327ZQZ4"/>
<dbReference type="InterPro" id="IPR019953">
    <property type="entry name" value="OHR"/>
</dbReference>
<dbReference type="Pfam" id="PF02566">
    <property type="entry name" value="OsmC"/>
    <property type="match status" value="1"/>
</dbReference>
<dbReference type="InterPro" id="IPR015946">
    <property type="entry name" value="KH_dom-like_a/b"/>
</dbReference>
<reference evidence="2 3" key="1">
    <citation type="journal article" date="2018" name="Front. Microbiol.">
        <title>Description and Comparative Genomics of Macrococcus caseolyticus subsp. hominis subsp. nov., Macrococcus goetzii sp. nov., Macrococcus epidermidis sp. nov., and Macrococcus bohemicus sp. nov., Novel Macrococci From Human Clinical Material With Virulence Potential and Suspected Uptake of Foreign DNA by Natural Transformation.</title>
        <authorList>
            <person name="Maslanova I."/>
            <person name="Wertheimer Z."/>
            <person name="Sedlacek I."/>
            <person name="Svec P."/>
            <person name="Indrakova A."/>
            <person name="Kovarovic V."/>
            <person name="Schumann P."/>
            <person name="Sproer C."/>
            <person name="Kralova S."/>
            <person name="Sedo O."/>
            <person name="Kristofova L."/>
            <person name="Vrbovska V."/>
            <person name="Fuzik T."/>
            <person name="Petras P."/>
            <person name="Zdrahal Z."/>
            <person name="Ruzickova V."/>
            <person name="Doskar J."/>
            <person name="Pantucek R."/>
        </authorList>
    </citation>
    <scope>NUCLEOTIDE SEQUENCE [LARGE SCALE GENOMIC DNA]</scope>
    <source>
        <strain evidence="2 3">01/688</strain>
    </source>
</reference>
<accession>A0A327ZQZ4</accession>
<comment type="similarity">
    <text evidence="1">Belongs to the OsmC/Ohr family.</text>
</comment>
<name>A0A327ZQZ4_9STAP</name>
<comment type="caution">
    <text evidence="2">The sequence shown here is derived from an EMBL/GenBank/DDBJ whole genome shotgun (WGS) entry which is preliminary data.</text>
</comment>
<dbReference type="GO" id="GO:0006979">
    <property type="term" value="P:response to oxidative stress"/>
    <property type="evidence" value="ECO:0007669"/>
    <property type="project" value="InterPro"/>
</dbReference>
<gene>
    <name evidence="2" type="ORF">BHU61_07960</name>
</gene>
<sequence>MDKVLYETTVISKGGRNGKVFSEDNTFYLDIESPKALGGKGTTESNPEQLFAAGYAACFNSALTLLLKKAGHTDIDPEVRGTAKLISDESDGGFKLAAELEVRIEGLDQATAESFVEKAHNFCPYSKALKESINIELSVTTD</sequence>